<dbReference type="Proteomes" id="UP000618319">
    <property type="component" value="Unassembled WGS sequence"/>
</dbReference>
<feature type="chain" id="PRO_5046579837" description="Calcineurin-like phosphoesterase domain-containing protein" evidence="1">
    <location>
        <begin position="32"/>
        <end position="503"/>
    </location>
</feature>
<dbReference type="InterPro" id="IPR051158">
    <property type="entry name" value="Metallophosphoesterase_sf"/>
</dbReference>
<evidence type="ECO:0000313" key="4">
    <source>
        <dbReference type="Proteomes" id="UP000618319"/>
    </source>
</evidence>
<sequence>MLYLKKINHSKMRRFIFAFLSILCACTSVNANQIVYPWRASPAILATGQTIEILYDNTAGMPIDSILLKGPYNRVVLQVDTVRIGRFEYDTFTKATVSNQIRVTIPKGTPEELYDLIVMSGGETNISKRSVKVLKAFRNPHRFIHISDPHTSRQWIGTPENGYAKELELLDRFIEVANIIHPEYIIVTGDIIHDYTRYDADSLGWGGVVRSGFDNPPLAEEKYKNYFEGAGGFSGIYGFNAPVFSIPGNHDFYGPKPDNYPAKAAQWNRLMGKRVYGFSYLDTRIIGSDDYLGDPVADVPDLAPMSGLQGMLLDSFLNTAGHGKLRIMAQHRHNRIDTAFVDRNKINILLNGHSHRPHQELVGTTPTLSLRPGVVVRSGEIANWEKTLGFFRIFTIDSDTFQHSPPLRFCKNPTAAYDDLIMNLTLDFKKNNTGEETSNEALITNDFEVDLPNCNVRFVMAKGKYKVSEGSIHQVIETSEFSVLDVRVDVDAQRSKSVKITKQ</sequence>
<feature type="domain" description="Calcineurin-like phosphoesterase" evidence="2">
    <location>
        <begin position="142"/>
        <end position="357"/>
    </location>
</feature>
<dbReference type="Pfam" id="PF00149">
    <property type="entry name" value="Metallophos"/>
    <property type="match status" value="1"/>
</dbReference>
<dbReference type="PROSITE" id="PS51257">
    <property type="entry name" value="PROKAR_LIPOPROTEIN"/>
    <property type="match status" value="1"/>
</dbReference>
<dbReference type="InterPro" id="IPR029052">
    <property type="entry name" value="Metallo-depent_PP-like"/>
</dbReference>
<name>A0ABR9T823_9SPHI</name>
<dbReference type="PANTHER" id="PTHR31302:SF0">
    <property type="entry name" value="TRANSMEMBRANE PROTEIN WITH METALLOPHOSPHOESTERASE DOMAIN"/>
    <property type="match status" value="1"/>
</dbReference>
<dbReference type="InterPro" id="IPR004843">
    <property type="entry name" value="Calcineurin-like_PHP"/>
</dbReference>
<keyword evidence="4" id="KW-1185">Reference proteome</keyword>
<protein>
    <recommendedName>
        <fullName evidence="2">Calcineurin-like phosphoesterase domain-containing protein</fullName>
    </recommendedName>
</protein>
<evidence type="ECO:0000259" key="2">
    <source>
        <dbReference type="Pfam" id="PF00149"/>
    </source>
</evidence>
<accession>A0ABR9T823</accession>
<gene>
    <name evidence="3" type="ORF">C4F40_12235</name>
</gene>
<keyword evidence="1" id="KW-0732">Signal</keyword>
<evidence type="ECO:0000256" key="1">
    <source>
        <dbReference type="SAM" id="SignalP"/>
    </source>
</evidence>
<evidence type="ECO:0000313" key="3">
    <source>
        <dbReference type="EMBL" id="MBE8721491.1"/>
    </source>
</evidence>
<reference evidence="3 4" key="1">
    <citation type="submission" date="2018-02" db="EMBL/GenBank/DDBJ databases">
        <title>Sphingobacterium KA21.</title>
        <authorList>
            <person name="Vasarhelyi B.M."/>
            <person name="Deshmukh S."/>
            <person name="Balint B."/>
            <person name="Kukolya J."/>
        </authorList>
    </citation>
    <scope>NUCLEOTIDE SEQUENCE [LARGE SCALE GENOMIC DNA]</scope>
    <source>
        <strain evidence="3 4">Ka21</strain>
    </source>
</reference>
<organism evidence="3 4">
    <name type="scientific">Sphingobacterium pedocola</name>
    <dbReference type="NCBI Taxonomy" id="2082722"/>
    <lineage>
        <taxon>Bacteria</taxon>
        <taxon>Pseudomonadati</taxon>
        <taxon>Bacteroidota</taxon>
        <taxon>Sphingobacteriia</taxon>
        <taxon>Sphingobacteriales</taxon>
        <taxon>Sphingobacteriaceae</taxon>
        <taxon>Sphingobacterium</taxon>
    </lineage>
</organism>
<dbReference type="SUPFAM" id="SSF56300">
    <property type="entry name" value="Metallo-dependent phosphatases"/>
    <property type="match status" value="1"/>
</dbReference>
<dbReference type="Gene3D" id="3.60.21.10">
    <property type="match status" value="1"/>
</dbReference>
<dbReference type="PANTHER" id="PTHR31302">
    <property type="entry name" value="TRANSMEMBRANE PROTEIN WITH METALLOPHOSPHOESTERASE DOMAIN-RELATED"/>
    <property type="match status" value="1"/>
</dbReference>
<comment type="caution">
    <text evidence="3">The sequence shown here is derived from an EMBL/GenBank/DDBJ whole genome shotgun (WGS) entry which is preliminary data.</text>
</comment>
<proteinExistence type="predicted"/>
<feature type="signal peptide" evidence="1">
    <location>
        <begin position="1"/>
        <end position="31"/>
    </location>
</feature>
<dbReference type="EMBL" id="PSKQ01000021">
    <property type="protein sequence ID" value="MBE8721491.1"/>
    <property type="molecule type" value="Genomic_DNA"/>
</dbReference>